<feature type="non-terminal residue" evidence="1">
    <location>
        <position position="248"/>
    </location>
</feature>
<organism evidence="1">
    <name type="scientific">marine sediment metagenome</name>
    <dbReference type="NCBI Taxonomy" id="412755"/>
    <lineage>
        <taxon>unclassified sequences</taxon>
        <taxon>metagenomes</taxon>
        <taxon>ecological metagenomes</taxon>
    </lineage>
</organism>
<dbReference type="InterPro" id="IPR027417">
    <property type="entry name" value="P-loop_NTPase"/>
</dbReference>
<dbReference type="AlphaFoldDB" id="X1NFB5"/>
<gene>
    <name evidence="1" type="ORF">S06H3_52236</name>
</gene>
<accession>X1NFB5</accession>
<reference evidence="1" key="1">
    <citation type="journal article" date="2014" name="Front. Microbiol.">
        <title>High frequency of phylogenetically diverse reductive dehalogenase-homologous genes in deep subseafloor sedimentary metagenomes.</title>
        <authorList>
            <person name="Kawai M."/>
            <person name="Futagami T."/>
            <person name="Toyoda A."/>
            <person name="Takaki Y."/>
            <person name="Nishi S."/>
            <person name="Hori S."/>
            <person name="Arai W."/>
            <person name="Tsubouchi T."/>
            <person name="Morono Y."/>
            <person name="Uchiyama I."/>
            <person name="Ito T."/>
            <person name="Fujiyama A."/>
            <person name="Inagaki F."/>
            <person name="Takami H."/>
        </authorList>
    </citation>
    <scope>NUCLEOTIDE SEQUENCE</scope>
    <source>
        <strain evidence="1">Expedition CK06-06</strain>
    </source>
</reference>
<dbReference type="EMBL" id="BARV01033206">
    <property type="protein sequence ID" value="GAI42727.1"/>
    <property type="molecule type" value="Genomic_DNA"/>
</dbReference>
<name>X1NFB5_9ZZZZ</name>
<protein>
    <submittedName>
        <fullName evidence="1">Uncharacterized protein</fullName>
    </submittedName>
</protein>
<sequence>MFLKEGDKKRKDILVFLRKGHSEITDGQLRRSLERLIGQNLIERTGYAIYSLAEEGKARTEGLGLDTEPLFKYKKIANILKQLPLHLRAFTTLYLCGIIARLHLREYYEEGFPSFLIYSKKGAGKTGSIRVVFRLLNLNFQKHSRYLPTASVGELGLRRFREKGKQGYAVETSSYFEKPAFCFQEIGKAKKPVRDALWVYFQSERNYWAEGSKIEYKVCAVATSNLSPQEMKMPDGIYRRTPILNTNA</sequence>
<dbReference type="Gene3D" id="3.40.50.300">
    <property type="entry name" value="P-loop containing nucleotide triphosphate hydrolases"/>
    <property type="match status" value="1"/>
</dbReference>
<proteinExistence type="predicted"/>
<comment type="caution">
    <text evidence="1">The sequence shown here is derived from an EMBL/GenBank/DDBJ whole genome shotgun (WGS) entry which is preliminary data.</text>
</comment>
<evidence type="ECO:0000313" key="1">
    <source>
        <dbReference type="EMBL" id="GAI42727.1"/>
    </source>
</evidence>